<name>A0AB33VD18_RALSU</name>
<protein>
    <submittedName>
        <fullName evidence="1">Uncharacterized protein</fullName>
    </submittedName>
</protein>
<reference evidence="1 2" key="1">
    <citation type="journal article" date="2006" name="Mol. Plant Microbe Interact.">
        <title>Identification of open reading frames unique to a select agent: Ralstonia solanacearum race 3 biovar 2.</title>
        <authorList>
            <person name="Gabriel D.W."/>
            <person name="Allen C."/>
            <person name="Schell M."/>
            <person name="Denny T.P."/>
            <person name="Greenberg J.T."/>
            <person name="Duan Y.P."/>
            <person name="Flores-Cruz Z."/>
            <person name="Huang Q."/>
            <person name="Clifford J.M."/>
            <person name="Presting G."/>
            <person name="Gonzalez E.T."/>
            <person name="Reddy J."/>
            <person name="Elphinstone J."/>
            <person name="Swanson J."/>
            <person name="Yao J."/>
            <person name="Mulholland V."/>
            <person name="Liu L."/>
            <person name="Farmerie W."/>
            <person name="Patnaikuni M."/>
            <person name="Balogh B."/>
            <person name="Norman D."/>
            <person name="Alvarez A."/>
            <person name="Castillo J.A."/>
            <person name="Jones J."/>
            <person name="Saddler G."/>
            <person name="Walunas T."/>
            <person name="Zhukov A."/>
            <person name="Mikhailova N."/>
        </authorList>
    </citation>
    <scope>NUCLEOTIDE SEQUENCE [LARGE SCALE GENOMIC DNA]</scope>
    <source>
        <strain evidence="1 2">UW551</strain>
    </source>
</reference>
<organism evidence="1 2">
    <name type="scientific">Ralstonia solanacearum (strain UW551)</name>
    <dbReference type="NCBI Taxonomy" id="342110"/>
    <lineage>
        <taxon>Bacteria</taxon>
        <taxon>Pseudomonadati</taxon>
        <taxon>Pseudomonadota</taxon>
        <taxon>Betaproteobacteria</taxon>
        <taxon>Burkholderiales</taxon>
        <taxon>Burkholderiaceae</taxon>
        <taxon>Ralstonia</taxon>
        <taxon>Ralstonia solanacearum species complex</taxon>
    </lineage>
</organism>
<dbReference type="AlphaFoldDB" id="A0AB33VD18"/>
<evidence type="ECO:0000313" key="1">
    <source>
        <dbReference type="EMBL" id="EAP72700.1"/>
    </source>
</evidence>
<proteinExistence type="predicted"/>
<gene>
    <name evidence="1" type="ORF">RRSL_02206</name>
</gene>
<dbReference type="Proteomes" id="UP000005933">
    <property type="component" value="Unassembled WGS sequence"/>
</dbReference>
<sequence>MDGRSLPVLAVAPMPIRAPASNATARCWPEQGRRPTLRSRQQHGVIARRLPSVIRQCWRGSSTGARATRLASIAEPPIAAATLWRPANRGIGLPTCTPHALCTTWVTWEMGFRSLSAAETDTASKRLSLSRTKQQP</sequence>
<accession>A0AB33VD18</accession>
<dbReference type="EMBL" id="AAKL01000025">
    <property type="protein sequence ID" value="EAP72700.1"/>
    <property type="molecule type" value="Genomic_DNA"/>
</dbReference>
<comment type="caution">
    <text evidence="1">The sequence shown here is derived from an EMBL/GenBank/DDBJ whole genome shotgun (WGS) entry which is preliminary data.</text>
</comment>
<evidence type="ECO:0000313" key="2">
    <source>
        <dbReference type="Proteomes" id="UP000005933"/>
    </source>
</evidence>